<evidence type="ECO:0000313" key="1">
    <source>
        <dbReference type="EMBL" id="ETN97571.1"/>
    </source>
</evidence>
<organism evidence="1 2">
    <name type="scientific">Reticulomyxa filosa</name>
    <dbReference type="NCBI Taxonomy" id="46433"/>
    <lineage>
        <taxon>Eukaryota</taxon>
        <taxon>Sar</taxon>
        <taxon>Rhizaria</taxon>
        <taxon>Retaria</taxon>
        <taxon>Foraminifera</taxon>
        <taxon>Monothalamids</taxon>
        <taxon>Reticulomyxidae</taxon>
        <taxon>Reticulomyxa</taxon>
    </lineage>
</organism>
<evidence type="ECO:0000313" key="2">
    <source>
        <dbReference type="Proteomes" id="UP000023152"/>
    </source>
</evidence>
<dbReference type="Proteomes" id="UP000023152">
    <property type="component" value="Unassembled WGS sequence"/>
</dbReference>
<dbReference type="AlphaFoldDB" id="X6L8Y5"/>
<protein>
    <submittedName>
        <fullName evidence="1">Uncharacterized protein</fullName>
    </submittedName>
</protein>
<keyword evidence="2" id="KW-1185">Reference proteome</keyword>
<dbReference type="EMBL" id="ASPP01049281">
    <property type="protein sequence ID" value="ETN97571.1"/>
    <property type="molecule type" value="Genomic_DNA"/>
</dbReference>
<gene>
    <name evidence="1" type="ORF">RFI_39961</name>
</gene>
<proteinExistence type="predicted"/>
<sequence length="79" mass="9449">MFDEPQQKVLSMIQTAYVVHRCRLITDSLLENLNREMKEQKKLQFSESMKSKEIFDLFVAHLQREFSVENLVACMEMYT</sequence>
<comment type="caution">
    <text evidence="1">The sequence shown here is derived from an EMBL/GenBank/DDBJ whole genome shotgun (WGS) entry which is preliminary data.</text>
</comment>
<reference evidence="1 2" key="1">
    <citation type="journal article" date="2013" name="Curr. Biol.">
        <title>The Genome of the Foraminiferan Reticulomyxa filosa.</title>
        <authorList>
            <person name="Glockner G."/>
            <person name="Hulsmann N."/>
            <person name="Schleicher M."/>
            <person name="Noegel A.A."/>
            <person name="Eichinger L."/>
            <person name="Gallinger C."/>
            <person name="Pawlowski J."/>
            <person name="Sierra R."/>
            <person name="Euteneuer U."/>
            <person name="Pillet L."/>
            <person name="Moustafa A."/>
            <person name="Platzer M."/>
            <person name="Groth M."/>
            <person name="Szafranski K."/>
            <person name="Schliwa M."/>
        </authorList>
    </citation>
    <scope>NUCLEOTIDE SEQUENCE [LARGE SCALE GENOMIC DNA]</scope>
</reference>
<accession>X6L8Y5</accession>
<name>X6L8Y5_RETFI</name>